<evidence type="ECO:0000313" key="2">
    <source>
        <dbReference type="Proteomes" id="UP000007844"/>
    </source>
</evidence>
<dbReference type="STRING" id="690850.Desaf_1941"/>
<evidence type="ECO:0000313" key="1">
    <source>
        <dbReference type="EMBL" id="EGJ50270.1"/>
    </source>
</evidence>
<sequence>MATERLFVTRHAQRRMDERGIGMPTLQAVLRHGKTTWAHGPDLRVVCELLGFQAVIDPLCSAVITVFERRAS</sequence>
<keyword evidence="2" id="KW-1185">Reference proteome</keyword>
<protein>
    <submittedName>
        <fullName evidence="1">Uncharacterized protein</fullName>
    </submittedName>
</protein>
<gene>
    <name evidence="1" type="ORF">Desaf_1941</name>
</gene>
<dbReference type="AlphaFoldDB" id="F3Z2V3"/>
<reference evidence="1 2" key="1">
    <citation type="journal article" date="2011" name="J. Bacteriol.">
        <title>Genome sequence of the mercury-methylating and pleomorphic Desulfovibrio africanus Strain Walvis Bay.</title>
        <authorList>
            <person name="Brown S.D."/>
            <person name="Wall J.D."/>
            <person name="Kucken A.M."/>
            <person name="Gilmour C.C."/>
            <person name="Podar M."/>
            <person name="Brandt C.C."/>
            <person name="Teshima H."/>
            <person name="Detter J.C."/>
            <person name="Han C.S."/>
            <person name="Land M.L."/>
            <person name="Lucas S."/>
            <person name="Han J."/>
            <person name="Pennacchio L."/>
            <person name="Nolan M."/>
            <person name="Pitluck S."/>
            <person name="Woyke T."/>
            <person name="Goodwin L."/>
            <person name="Palumbo A.V."/>
            <person name="Elias D.A."/>
        </authorList>
    </citation>
    <scope>NUCLEOTIDE SEQUENCE [LARGE SCALE GENOMIC DNA]</scope>
    <source>
        <strain evidence="1 2">Walvis Bay</strain>
    </source>
</reference>
<name>F3Z2V3_DESAF</name>
<organism evidence="1 2">
    <name type="scientific">Desulfocurvibacter africanus subsp. africanus str. Walvis Bay</name>
    <dbReference type="NCBI Taxonomy" id="690850"/>
    <lineage>
        <taxon>Bacteria</taxon>
        <taxon>Pseudomonadati</taxon>
        <taxon>Thermodesulfobacteriota</taxon>
        <taxon>Desulfovibrionia</taxon>
        <taxon>Desulfovibrionales</taxon>
        <taxon>Desulfovibrionaceae</taxon>
        <taxon>Desulfocurvibacter</taxon>
    </lineage>
</organism>
<dbReference type="KEGG" id="daf:Desaf_1941"/>
<dbReference type="HOGENOM" id="CLU_2715725_0_0_7"/>
<proteinExistence type="predicted"/>
<dbReference type="RefSeq" id="WP_014260022.1">
    <property type="nucleotide sequence ID" value="NC_016629.1"/>
</dbReference>
<dbReference type="EMBL" id="CP003221">
    <property type="protein sequence ID" value="EGJ50270.1"/>
    <property type="molecule type" value="Genomic_DNA"/>
</dbReference>
<dbReference type="Proteomes" id="UP000007844">
    <property type="component" value="Chromosome"/>
</dbReference>
<accession>F3Z2V3</accession>